<reference evidence="1 2" key="1">
    <citation type="submission" date="2014-03" db="EMBL/GenBank/DDBJ databases">
        <title>Draft Genome Sequence of Actibacterium mucosum KCTC 23349, a Marine Alphaproteobacterium with Complex Ionic Requirements Isolated from Mediterranean Seawater at Malvarrosa Beach, Valencia, Spain.</title>
        <authorList>
            <person name="Arahal D.R."/>
            <person name="Shao Z."/>
            <person name="Lai Q."/>
            <person name="Pujalte M.J."/>
        </authorList>
    </citation>
    <scope>NUCLEOTIDE SEQUENCE [LARGE SCALE GENOMIC DNA]</scope>
    <source>
        <strain evidence="1 2">KCTC 23349</strain>
    </source>
</reference>
<protein>
    <submittedName>
        <fullName evidence="1">Uncharacterized protein</fullName>
    </submittedName>
</protein>
<sequence length="122" mass="14218">MPVFADCPPMQKERDPLQGLIDHIRNPETRELPLPECAKREARKWVAERRAQLLEGPMVPPWIYAPDAPMSDFSWGMGAGEDFLEAFETRLHELSVLEYEEFRKANPEPVGWEGYYLMIRDN</sequence>
<organism evidence="1 2">
    <name type="scientific">Actibacterium mucosum KCTC 23349</name>
    <dbReference type="NCBI Taxonomy" id="1454373"/>
    <lineage>
        <taxon>Bacteria</taxon>
        <taxon>Pseudomonadati</taxon>
        <taxon>Pseudomonadota</taxon>
        <taxon>Alphaproteobacteria</taxon>
        <taxon>Rhodobacterales</taxon>
        <taxon>Roseobacteraceae</taxon>
        <taxon>Actibacterium</taxon>
    </lineage>
</organism>
<accession>A0A037ZKX6</accession>
<name>A0A037ZKX6_9RHOB</name>
<dbReference type="AlphaFoldDB" id="A0A037ZKX6"/>
<evidence type="ECO:0000313" key="2">
    <source>
        <dbReference type="Proteomes" id="UP000026249"/>
    </source>
</evidence>
<proteinExistence type="predicted"/>
<dbReference type="EMBL" id="JFKE01000001">
    <property type="protein sequence ID" value="KAJ57101.1"/>
    <property type="molecule type" value="Genomic_DNA"/>
</dbReference>
<evidence type="ECO:0000313" key="1">
    <source>
        <dbReference type="EMBL" id="KAJ57101.1"/>
    </source>
</evidence>
<dbReference type="STRING" id="1454373.ACMU_01010"/>
<keyword evidence="2" id="KW-1185">Reference proteome</keyword>
<dbReference type="Proteomes" id="UP000026249">
    <property type="component" value="Unassembled WGS sequence"/>
</dbReference>
<gene>
    <name evidence="1" type="ORF">ACMU_01010</name>
</gene>
<dbReference type="RefSeq" id="WP_035255324.1">
    <property type="nucleotide sequence ID" value="NZ_JFKE01000001.1"/>
</dbReference>
<comment type="caution">
    <text evidence="1">The sequence shown here is derived from an EMBL/GenBank/DDBJ whole genome shotgun (WGS) entry which is preliminary data.</text>
</comment>